<dbReference type="InterPro" id="IPR015500">
    <property type="entry name" value="Peptidase_S8_subtilisin-rel"/>
</dbReference>
<comment type="caution">
    <text evidence="10">The sequence shown here is derived from an EMBL/GenBank/DDBJ whole genome shotgun (WGS) entry which is preliminary data.</text>
</comment>
<feature type="signal peptide" evidence="7">
    <location>
        <begin position="1"/>
        <end position="37"/>
    </location>
</feature>
<dbReference type="Pfam" id="PF17957">
    <property type="entry name" value="Big_7"/>
    <property type="match status" value="1"/>
</dbReference>
<dbReference type="RefSeq" id="WP_161028634.1">
    <property type="nucleotide sequence ID" value="NZ_WWCJ01000043.1"/>
</dbReference>
<keyword evidence="2 5" id="KW-0645">Protease</keyword>
<dbReference type="CDD" id="cd07498">
    <property type="entry name" value="Peptidases_S8_15"/>
    <property type="match status" value="1"/>
</dbReference>
<dbReference type="InterPro" id="IPR036852">
    <property type="entry name" value="Peptidase_S8/S53_dom_sf"/>
</dbReference>
<evidence type="ECO:0000256" key="2">
    <source>
        <dbReference type="ARBA" id="ARBA00022670"/>
    </source>
</evidence>
<dbReference type="PROSITE" id="PS00136">
    <property type="entry name" value="SUBTILASE_ASP"/>
    <property type="match status" value="1"/>
</dbReference>
<dbReference type="InterPro" id="IPR023827">
    <property type="entry name" value="Peptidase_S8_Asp-AS"/>
</dbReference>
<feature type="non-terminal residue" evidence="10">
    <location>
        <position position="490"/>
    </location>
</feature>
<dbReference type="InterPro" id="IPR022398">
    <property type="entry name" value="Peptidase_S8_His-AS"/>
</dbReference>
<evidence type="ECO:0000259" key="8">
    <source>
        <dbReference type="Pfam" id="PF00082"/>
    </source>
</evidence>
<keyword evidence="11" id="KW-1185">Reference proteome</keyword>
<dbReference type="PIRSF" id="PIRSF037901">
    <property type="entry name" value="Subtilisin_rel_Nmul_A1891"/>
    <property type="match status" value="1"/>
</dbReference>
<evidence type="ECO:0000256" key="4">
    <source>
        <dbReference type="ARBA" id="ARBA00022825"/>
    </source>
</evidence>
<feature type="active site" description="Charge relay system" evidence="5">
    <location>
        <position position="338"/>
    </location>
</feature>
<keyword evidence="7" id="KW-0732">Signal</keyword>
<protein>
    <submittedName>
        <fullName evidence="10">S8 family serine peptidase</fullName>
    </submittedName>
</protein>
<dbReference type="PANTHER" id="PTHR43806">
    <property type="entry name" value="PEPTIDASE S8"/>
    <property type="match status" value="1"/>
</dbReference>
<dbReference type="PANTHER" id="PTHR43806:SF11">
    <property type="entry name" value="CEREVISIN-RELATED"/>
    <property type="match status" value="1"/>
</dbReference>
<dbReference type="EMBL" id="WWCJ01000043">
    <property type="protein sequence ID" value="MYN05698.1"/>
    <property type="molecule type" value="Genomic_DNA"/>
</dbReference>
<dbReference type="Pfam" id="PF22148">
    <property type="entry name" value="Fervidolysin_NPro-like"/>
    <property type="match status" value="1"/>
</dbReference>
<dbReference type="InterPro" id="IPR034054">
    <property type="entry name" value="Pep_S8_PrcA"/>
</dbReference>
<comment type="similarity">
    <text evidence="1 5 6">Belongs to the peptidase S8 family.</text>
</comment>
<dbReference type="InterPro" id="IPR000209">
    <property type="entry name" value="Peptidase_S8/S53_dom"/>
</dbReference>
<name>A0A6N9HPZ0_9BURK</name>
<dbReference type="InterPro" id="IPR050131">
    <property type="entry name" value="Peptidase_S8_subtilisin-like"/>
</dbReference>
<dbReference type="PROSITE" id="PS00138">
    <property type="entry name" value="SUBTILASE_SER"/>
    <property type="match status" value="1"/>
</dbReference>
<dbReference type="GO" id="GO:0004252">
    <property type="term" value="F:serine-type endopeptidase activity"/>
    <property type="evidence" value="ECO:0007669"/>
    <property type="project" value="UniProtKB-UniRule"/>
</dbReference>
<dbReference type="PROSITE" id="PS00137">
    <property type="entry name" value="SUBTILASE_HIS"/>
    <property type="match status" value="1"/>
</dbReference>
<dbReference type="PROSITE" id="PS51892">
    <property type="entry name" value="SUBTILASE"/>
    <property type="match status" value="1"/>
</dbReference>
<evidence type="ECO:0000313" key="10">
    <source>
        <dbReference type="EMBL" id="MYN05698.1"/>
    </source>
</evidence>
<dbReference type="InterPro" id="IPR054399">
    <property type="entry name" value="Fervidolysin-like_N_prodom"/>
</dbReference>
<dbReference type="AlphaFoldDB" id="A0A6N9HPZ0"/>
<feature type="domain" description="Fervidolysin-like N-terminal prodomain" evidence="9">
    <location>
        <begin position="32"/>
        <end position="109"/>
    </location>
</feature>
<dbReference type="InterPro" id="IPR023828">
    <property type="entry name" value="Peptidase_S8_Ser-AS"/>
</dbReference>
<evidence type="ECO:0000259" key="9">
    <source>
        <dbReference type="Pfam" id="PF22148"/>
    </source>
</evidence>
<gene>
    <name evidence="10" type="ORF">GTP41_26770</name>
</gene>
<feature type="active site" description="Charge relay system" evidence="5">
    <location>
        <position position="186"/>
    </location>
</feature>
<organism evidence="10 11">
    <name type="scientific">Pseudoduganella guangdongensis</name>
    <dbReference type="NCBI Taxonomy" id="2692179"/>
    <lineage>
        <taxon>Bacteria</taxon>
        <taxon>Pseudomonadati</taxon>
        <taxon>Pseudomonadota</taxon>
        <taxon>Betaproteobacteria</taxon>
        <taxon>Burkholderiales</taxon>
        <taxon>Oxalobacteraceae</taxon>
        <taxon>Telluria group</taxon>
        <taxon>Pseudoduganella</taxon>
    </lineage>
</organism>
<accession>A0A6N9HPZ0</accession>
<feature type="domain" description="Peptidase S8/S53" evidence="8">
    <location>
        <begin position="144"/>
        <end position="386"/>
    </location>
</feature>
<dbReference type="SUPFAM" id="SSF52743">
    <property type="entry name" value="Subtilisin-like"/>
    <property type="match status" value="1"/>
</dbReference>
<feature type="chain" id="PRO_5026911903" evidence="7">
    <location>
        <begin position="38"/>
        <end position="490"/>
    </location>
</feature>
<proteinExistence type="inferred from homology"/>
<dbReference type="PRINTS" id="PR00723">
    <property type="entry name" value="SUBTILISIN"/>
</dbReference>
<dbReference type="Proteomes" id="UP000448575">
    <property type="component" value="Unassembled WGS sequence"/>
</dbReference>
<evidence type="ECO:0000256" key="3">
    <source>
        <dbReference type="ARBA" id="ARBA00022801"/>
    </source>
</evidence>
<dbReference type="Gene3D" id="3.40.50.200">
    <property type="entry name" value="Peptidase S8/S53 domain"/>
    <property type="match status" value="1"/>
</dbReference>
<evidence type="ECO:0000256" key="1">
    <source>
        <dbReference type="ARBA" id="ARBA00011073"/>
    </source>
</evidence>
<dbReference type="InterPro" id="IPR013783">
    <property type="entry name" value="Ig-like_fold"/>
</dbReference>
<evidence type="ECO:0000256" key="6">
    <source>
        <dbReference type="RuleBase" id="RU003355"/>
    </source>
</evidence>
<evidence type="ECO:0000256" key="5">
    <source>
        <dbReference type="PROSITE-ProRule" id="PRU01240"/>
    </source>
</evidence>
<reference evidence="10 11" key="1">
    <citation type="submission" date="2019-12" db="EMBL/GenBank/DDBJ databases">
        <title>Novel species isolated from a subtropical stream in China.</title>
        <authorList>
            <person name="Lu H."/>
        </authorList>
    </citation>
    <scope>NUCLEOTIDE SEQUENCE [LARGE SCALE GENOMIC DNA]</scope>
    <source>
        <strain evidence="10 11">DS3</strain>
    </source>
</reference>
<keyword evidence="4 5" id="KW-0720">Serine protease</keyword>
<keyword evidence="3 5" id="KW-0378">Hydrolase</keyword>
<dbReference type="Gene3D" id="2.60.40.10">
    <property type="entry name" value="Immunoglobulins"/>
    <property type="match status" value="1"/>
</dbReference>
<evidence type="ECO:0000256" key="7">
    <source>
        <dbReference type="SAM" id="SignalP"/>
    </source>
</evidence>
<sequence>MKTIATTTKFAQTRLASAASLALLMAAAAAAPSSAYAADPEQFASGRILVAPRAGLPEATFKKIAKDNGGNVSRKLNGTNVYVVDVPAGREKAMLQAMKRNPHMKFAELDGVLQMQQTPGDTYYANEWHMAKIGAPAAWDVATGAGVTIAILDTGVDAAHPDLAARLVPGWNTFDNNNNTADVYGHGTKVAGAAAGIGNNSVGVAGVAWDAKIMPMRISDTNGYITYYSMVANAITWAADRGARVANISYGVQHVASVQSAAQYMRNKGGVVVTAGGNNGALDSNAGTPTMLTVAATDGNDVRASWSTYGAPIDLSAPGVGIWTTVKGGGYGAVNGTSFASPITAGVVALMLQANPALKADQIDSILISTADDLGTAGRDNYYGAGRINAYRAVTAAKAAVSADTQAPSVSIVSPGATVKGTINIDVNASDNMSISRVELYVGGVLLATDAAGPYSFAWDTTTRADGATSIVAKAYDSSGNVGTSTINVT</sequence>
<evidence type="ECO:0000313" key="11">
    <source>
        <dbReference type="Proteomes" id="UP000448575"/>
    </source>
</evidence>
<dbReference type="Pfam" id="PF00082">
    <property type="entry name" value="Peptidase_S8"/>
    <property type="match status" value="1"/>
</dbReference>
<feature type="active site" description="Charge relay system" evidence="5">
    <location>
        <position position="153"/>
    </location>
</feature>
<dbReference type="InterPro" id="IPR017315">
    <property type="entry name" value="Pep_S8A_subtilisin_pbac-2"/>
</dbReference>
<dbReference type="GO" id="GO:0006508">
    <property type="term" value="P:proteolysis"/>
    <property type="evidence" value="ECO:0007669"/>
    <property type="project" value="UniProtKB-KW"/>
</dbReference>